<feature type="domain" description="Topoisomerase 6 subunit A/Spo11 TOPRIM" evidence="1">
    <location>
        <begin position="57"/>
        <end position="93"/>
    </location>
</feature>
<dbReference type="GO" id="GO:0003677">
    <property type="term" value="F:DNA binding"/>
    <property type="evidence" value="ECO:0007669"/>
    <property type="project" value="InterPro"/>
</dbReference>
<name>A0A251P3Y7_PRUPE</name>
<dbReference type="Gramene" id="ONI06308">
    <property type="protein sequence ID" value="ONI06308"/>
    <property type="gene ID" value="PRUPE_5G052600"/>
</dbReference>
<dbReference type="STRING" id="3760.A0A251P3Y7"/>
<dbReference type="Pfam" id="PF21180">
    <property type="entry name" value="TOP6A-Spo11_Toprim"/>
    <property type="match status" value="1"/>
</dbReference>
<dbReference type="GO" id="GO:0005694">
    <property type="term" value="C:chromosome"/>
    <property type="evidence" value="ECO:0007669"/>
    <property type="project" value="InterPro"/>
</dbReference>
<dbReference type="AlphaFoldDB" id="A0A251P3Y7"/>
<dbReference type="GO" id="GO:0003918">
    <property type="term" value="F:DNA topoisomerase type II (double strand cut, ATP-hydrolyzing) activity"/>
    <property type="evidence" value="ECO:0007669"/>
    <property type="project" value="InterPro"/>
</dbReference>
<sequence>MGAWADSKARQLNSIINVQEIYARYQLLITWFSESVSDVLLRVLVIVQQLLQENRHGFLGILVDTLRLPTYCLVDCDPYGFDIMSTYRFSSMVRLLDQSVN</sequence>
<dbReference type="InterPro" id="IPR034136">
    <property type="entry name" value="TOPRIM_Topo6A/Spo11"/>
</dbReference>
<dbReference type="EMBL" id="CM007655">
    <property type="protein sequence ID" value="ONI06308.1"/>
    <property type="molecule type" value="Genomic_DNA"/>
</dbReference>
<keyword evidence="3" id="KW-1185">Reference proteome</keyword>
<accession>A0A251P3Y7</accession>
<protein>
    <recommendedName>
        <fullName evidence="1">Topoisomerase 6 subunit A/Spo11 TOPRIM domain-containing protein</fullName>
    </recommendedName>
</protein>
<dbReference type="SUPFAM" id="SSF56726">
    <property type="entry name" value="DNA topoisomerase IV, alpha subunit"/>
    <property type="match status" value="1"/>
</dbReference>
<dbReference type="InterPro" id="IPR002815">
    <property type="entry name" value="Spo11/TopoVI_A"/>
</dbReference>
<organism evidence="2 3">
    <name type="scientific">Prunus persica</name>
    <name type="common">Peach</name>
    <name type="synonym">Amygdalus persica</name>
    <dbReference type="NCBI Taxonomy" id="3760"/>
    <lineage>
        <taxon>Eukaryota</taxon>
        <taxon>Viridiplantae</taxon>
        <taxon>Streptophyta</taxon>
        <taxon>Embryophyta</taxon>
        <taxon>Tracheophyta</taxon>
        <taxon>Spermatophyta</taxon>
        <taxon>Magnoliopsida</taxon>
        <taxon>eudicotyledons</taxon>
        <taxon>Gunneridae</taxon>
        <taxon>Pentapetalae</taxon>
        <taxon>rosids</taxon>
        <taxon>fabids</taxon>
        <taxon>Rosales</taxon>
        <taxon>Rosaceae</taxon>
        <taxon>Amygdaloideae</taxon>
        <taxon>Amygdaleae</taxon>
        <taxon>Prunus</taxon>
    </lineage>
</organism>
<proteinExistence type="predicted"/>
<dbReference type="InterPro" id="IPR036078">
    <property type="entry name" value="Spo11/TopoVI_A_sf"/>
</dbReference>
<gene>
    <name evidence="2" type="ORF">PRUPE_5G052600</name>
</gene>
<dbReference type="Gene3D" id="3.40.1360.10">
    <property type="match status" value="1"/>
</dbReference>
<dbReference type="Proteomes" id="UP000006882">
    <property type="component" value="Chromosome G5"/>
</dbReference>
<dbReference type="PANTHER" id="PTHR10848:SF3">
    <property type="entry name" value="MEIOTIC RECOMBINATION PROTEIN SPO11-1"/>
    <property type="match status" value="1"/>
</dbReference>
<dbReference type="eggNOG" id="KOG2795">
    <property type="taxonomic scope" value="Eukaryota"/>
</dbReference>
<evidence type="ECO:0000259" key="1">
    <source>
        <dbReference type="Pfam" id="PF21180"/>
    </source>
</evidence>
<evidence type="ECO:0000313" key="2">
    <source>
        <dbReference type="EMBL" id="ONI06308.1"/>
    </source>
</evidence>
<reference evidence="2 3" key="1">
    <citation type="journal article" date="2013" name="Nat. Genet.">
        <title>The high-quality draft genome of peach (Prunus persica) identifies unique patterns of genetic diversity, domestication and genome evolution.</title>
        <authorList>
            <consortium name="International Peach Genome Initiative"/>
            <person name="Verde I."/>
            <person name="Abbott A.G."/>
            <person name="Scalabrin S."/>
            <person name="Jung S."/>
            <person name="Shu S."/>
            <person name="Marroni F."/>
            <person name="Zhebentyayeva T."/>
            <person name="Dettori M.T."/>
            <person name="Grimwood J."/>
            <person name="Cattonaro F."/>
            <person name="Zuccolo A."/>
            <person name="Rossini L."/>
            <person name="Jenkins J."/>
            <person name="Vendramin E."/>
            <person name="Meisel L.A."/>
            <person name="Decroocq V."/>
            <person name="Sosinski B."/>
            <person name="Prochnik S."/>
            <person name="Mitros T."/>
            <person name="Policriti A."/>
            <person name="Cipriani G."/>
            <person name="Dondini L."/>
            <person name="Ficklin S."/>
            <person name="Goodstein D.M."/>
            <person name="Xuan P."/>
            <person name="Del Fabbro C."/>
            <person name="Aramini V."/>
            <person name="Copetti D."/>
            <person name="Gonzalez S."/>
            <person name="Horner D.S."/>
            <person name="Falchi R."/>
            <person name="Lucas S."/>
            <person name="Mica E."/>
            <person name="Maldonado J."/>
            <person name="Lazzari B."/>
            <person name="Bielenberg D."/>
            <person name="Pirona R."/>
            <person name="Miculan M."/>
            <person name="Barakat A."/>
            <person name="Testolin R."/>
            <person name="Stella A."/>
            <person name="Tartarini S."/>
            <person name="Tonutti P."/>
            <person name="Arus P."/>
            <person name="Orellana A."/>
            <person name="Wells C."/>
            <person name="Main D."/>
            <person name="Vizzotto G."/>
            <person name="Silva H."/>
            <person name="Salamini F."/>
            <person name="Schmutz J."/>
            <person name="Morgante M."/>
            <person name="Rokhsar D.S."/>
        </authorList>
    </citation>
    <scope>NUCLEOTIDE SEQUENCE [LARGE SCALE GENOMIC DNA]</scope>
    <source>
        <strain evidence="3">cv. Nemared</strain>
    </source>
</reference>
<dbReference type="PANTHER" id="PTHR10848">
    <property type="entry name" value="MEIOTIC RECOMBINATION PROTEIN SPO11"/>
    <property type="match status" value="1"/>
</dbReference>
<evidence type="ECO:0000313" key="3">
    <source>
        <dbReference type="Proteomes" id="UP000006882"/>
    </source>
</evidence>